<dbReference type="AlphaFoldDB" id="A0A559J3Q5"/>
<protein>
    <submittedName>
        <fullName evidence="4">Isochorismatase family protein</fullName>
    </submittedName>
</protein>
<sequence>MKQALVVIDMQEIFFNYPQKYLLHNIEQVVENINELITQAHDKQIPVIFIQHTSQDKQHLMSEGNEDWKLHKNLLVSPTDKVIQKSIFDSFYQTELLDYLKSNEIEQLIFAGAQTEFCLDTTIRAALSLGYQHNLLYKGTHSTINGAVLQASDIINHHEAMWHNRFLTVIDGEIKL</sequence>
<dbReference type="PANTHER" id="PTHR43540">
    <property type="entry name" value="PEROXYUREIDOACRYLATE/UREIDOACRYLATE AMIDOHYDROLASE-RELATED"/>
    <property type="match status" value="1"/>
</dbReference>
<dbReference type="Pfam" id="PF00857">
    <property type="entry name" value="Isochorismatase"/>
    <property type="match status" value="1"/>
</dbReference>
<evidence type="ECO:0000256" key="2">
    <source>
        <dbReference type="ARBA" id="ARBA00022801"/>
    </source>
</evidence>
<accession>A0A559J3Q5</accession>
<comment type="caution">
    <text evidence="4">The sequence shown here is derived from an EMBL/GenBank/DDBJ whole genome shotgun (WGS) entry which is preliminary data.</text>
</comment>
<gene>
    <name evidence="4" type="ORF">FPZ44_00330</name>
</gene>
<dbReference type="GO" id="GO:0016787">
    <property type="term" value="F:hydrolase activity"/>
    <property type="evidence" value="ECO:0007669"/>
    <property type="project" value="UniProtKB-KW"/>
</dbReference>
<dbReference type="InterPro" id="IPR000868">
    <property type="entry name" value="Isochorismatase-like_dom"/>
</dbReference>
<keyword evidence="2" id="KW-0378">Hydrolase</keyword>
<dbReference type="PANTHER" id="PTHR43540:SF14">
    <property type="entry name" value="ISOCHORISMATASE"/>
    <property type="match status" value="1"/>
</dbReference>
<name>A0A559J3Q5_9BACL</name>
<evidence type="ECO:0000313" key="4">
    <source>
        <dbReference type="EMBL" id="TVX94503.1"/>
    </source>
</evidence>
<evidence type="ECO:0000313" key="5">
    <source>
        <dbReference type="Proteomes" id="UP000318102"/>
    </source>
</evidence>
<comment type="similarity">
    <text evidence="1">Belongs to the isochorismatase family.</text>
</comment>
<dbReference type="InterPro" id="IPR050272">
    <property type="entry name" value="Isochorismatase-like_hydrls"/>
</dbReference>
<proteinExistence type="inferred from homology"/>
<evidence type="ECO:0000259" key="3">
    <source>
        <dbReference type="Pfam" id="PF00857"/>
    </source>
</evidence>
<organism evidence="4 5">
    <name type="scientific">Paenibacillus agilis</name>
    <dbReference type="NCBI Taxonomy" id="3020863"/>
    <lineage>
        <taxon>Bacteria</taxon>
        <taxon>Bacillati</taxon>
        <taxon>Bacillota</taxon>
        <taxon>Bacilli</taxon>
        <taxon>Bacillales</taxon>
        <taxon>Paenibacillaceae</taxon>
        <taxon>Paenibacillus</taxon>
    </lineage>
</organism>
<dbReference type="InterPro" id="IPR036380">
    <property type="entry name" value="Isochorismatase-like_sf"/>
</dbReference>
<dbReference type="SUPFAM" id="SSF52499">
    <property type="entry name" value="Isochorismatase-like hydrolases"/>
    <property type="match status" value="1"/>
</dbReference>
<dbReference type="RefSeq" id="WP_144991606.1">
    <property type="nucleotide sequence ID" value="NZ_VNJK01000001.1"/>
</dbReference>
<dbReference type="Gene3D" id="3.40.50.850">
    <property type="entry name" value="Isochorismatase-like"/>
    <property type="match status" value="1"/>
</dbReference>
<evidence type="ECO:0000256" key="1">
    <source>
        <dbReference type="ARBA" id="ARBA00006336"/>
    </source>
</evidence>
<feature type="domain" description="Isochorismatase-like" evidence="3">
    <location>
        <begin position="4"/>
        <end position="136"/>
    </location>
</feature>
<keyword evidence="5" id="KW-1185">Reference proteome</keyword>
<dbReference type="EMBL" id="VNJK01000001">
    <property type="protein sequence ID" value="TVX94503.1"/>
    <property type="molecule type" value="Genomic_DNA"/>
</dbReference>
<dbReference type="Proteomes" id="UP000318102">
    <property type="component" value="Unassembled WGS sequence"/>
</dbReference>
<reference evidence="4 5" key="1">
    <citation type="submission" date="2019-07" db="EMBL/GenBank/DDBJ databases">
        <authorList>
            <person name="Kim J."/>
        </authorList>
    </citation>
    <scope>NUCLEOTIDE SEQUENCE [LARGE SCALE GENOMIC DNA]</scope>
    <source>
        <strain evidence="4 5">N4</strain>
    </source>
</reference>
<dbReference type="OrthoDB" id="9785724at2"/>